<evidence type="ECO:0000313" key="4">
    <source>
        <dbReference type="Proteomes" id="UP000722336"/>
    </source>
</evidence>
<evidence type="ECO:0000256" key="1">
    <source>
        <dbReference type="SAM" id="Phobius"/>
    </source>
</evidence>
<organism evidence="3 4">
    <name type="scientific">Pacificimonas pallii</name>
    <dbReference type="NCBI Taxonomy" id="2827236"/>
    <lineage>
        <taxon>Bacteria</taxon>
        <taxon>Pseudomonadati</taxon>
        <taxon>Pseudomonadota</taxon>
        <taxon>Alphaproteobacteria</taxon>
        <taxon>Sphingomonadales</taxon>
        <taxon>Sphingosinicellaceae</taxon>
        <taxon>Pacificimonas</taxon>
    </lineage>
</organism>
<keyword evidence="4" id="KW-1185">Reference proteome</keyword>
<reference evidence="3 4" key="1">
    <citation type="submission" date="2021-04" db="EMBL/GenBank/DDBJ databases">
        <authorList>
            <person name="Pira H."/>
            <person name="Risdian C."/>
            <person name="Wink J."/>
        </authorList>
    </citation>
    <scope>NUCLEOTIDE SEQUENCE [LARGE SCALE GENOMIC DNA]</scope>
    <source>
        <strain evidence="3 4">WHA3</strain>
    </source>
</reference>
<keyword evidence="1" id="KW-0472">Membrane</keyword>
<name>A0ABS6SES7_9SPHN</name>
<dbReference type="InterPro" id="IPR003848">
    <property type="entry name" value="DUF218"/>
</dbReference>
<sequence length="245" mass="26784">MNYLLWGIFGPAGWPVWCFMAGTYALFTWRERLAKFLTGLGTLLAIGLLFLPTGPYLVLSLEEQFAWELPEQAPDNILMLTGGEHIRASARTGRVETGFHGDRLSATLELAKMYPGAKIWVAGFGEDGVHPASDTDITSRYWQIGGVPADRITEVEGTGDTCQNLTGYSAQEPTGSTLLVTSGFHMPRSMACAAAAGMDVIPYPVDAQTGLPIRWAPNIANNAYQLSIGVHEYVGLLWYRLRGRL</sequence>
<dbReference type="RefSeq" id="WP_218445721.1">
    <property type="nucleotide sequence ID" value="NZ_JAGSPA010000003.1"/>
</dbReference>
<dbReference type="CDD" id="cd06259">
    <property type="entry name" value="YdcF-like"/>
    <property type="match status" value="1"/>
</dbReference>
<keyword evidence="1" id="KW-0812">Transmembrane</keyword>
<proteinExistence type="predicted"/>
<feature type="domain" description="DUF218" evidence="2">
    <location>
        <begin position="76"/>
        <end position="235"/>
    </location>
</feature>
<dbReference type="Pfam" id="PF02698">
    <property type="entry name" value="DUF218"/>
    <property type="match status" value="1"/>
</dbReference>
<evidence type="ECO:0000259" key="2">
    <source>
        <dbReference type="Pfam" id="PF02698"/>
    </source>
</evidence>
<protein>
    <submittedName>
        <fullName evidence="3">YdcF family protein</fullName>
    </submittedName>
</protein>
<feature type="transmembrane region" description="Helical" evidence="1">
    <location>
        <begin position="12"/>
        <end position="29"/>
    </location>
</feature>
<dbReference type="Proteomes" id="UP000722336">
    <property type="component" value="Unassembled WGS sequence"/>
</dbReference>
<accession>A0ABS6SES7</accession>
<feature type="transmembrane region" description="Helical" evidence="1">
    <location>
        <begin position="36"/>
        <end position="59"/>
    </location>
</feature>
<evidence type="ECO:0000313" key="3">
    <source>
        <dbReference type="EMBL" id="MBV7256894.1"/>
    </source>
</evidence>
<gene>
    <name evidence="3" type="ORF">KCG44_08870</name>
</gene>
<dbReference type="EMBL" id="JAGSPA010000003">
    <property type="protein sequence ID" value="MBV7256894.1"/>
    <property type="molecule type" value="Genomic_DNA"/>
</dbReference>
<keyword evidence="1" id="KW-1133">Transmembrane helix</keyword>
<comment type="caution">
    <text evidence="3">The sequence shown here is derived from an EMBL/GenBank/DDBJ whole genome shotgun (WGS) entry which is preliminary data.</text>
</comment>